<evidence type="ECO:0000313" key="3">
    <source>
        <dbReference type="Proteomes" id="UP000288623"/>
    </source>
</evidence>
<dbReference type="SUPFAM" id="SSF55729">
    <property type="entry name" value="Acyl-CoA N-acyltransferases (Nat)"/>
    <property type="match status" value="1"/>
</dbReference>
<comment type="caution">
    <text evidence="2">The sequence shown here is derived from an EMBL/GenBank/DDBJ whole genome shotgun (WGS) entry which is preliminary data.</text>
</comment>
<name>A0A433RVZ5_9BACL</name>
<sequence length="236" mass="26868">MQAVATKYTYKILKEDQHELIDQAAAVLGHTFVGVDVAGKWIQEPMIGYLKLTYEDWYQFCKDYIESVVTQGFCAVALNDEQKVVGALVGDSNRFEIYGEPIFEGSFKDMNVVLEVLEDIDMRFLTDYKARFGKELEDGEVLHLFLLGVMAEHHRHGIVEELSNLLMASAREAAVRMMLAEVTNPKSMKLLERYQGMTKYVTQQGEYIVHKYATNDRLNMIPADVADGTYIITCDL</sequence>
<dbReference type="OrthoDB" id="2080303at2"/>
<dbReference type="InterPro" id="IPR016181">
    <property type="entry name" value="Acyl_CoA_acyltransferase"/>
</dbReference>
<evidence type="ECO:0000259" key="1">
    <source>
        <dbReference type="Pfam" id="PF00583"/>
    </source>
</evidence>
<dbReference type="GO" id="GO:0016747">
    <property type="term" value="F:acyltransferase activity, transferring groups other than amino-acyl groups"/>
    <property type="evidence" value="ECO:0007669"/>
    <property type="project" value="InterPro"/>
</dbReference>
<dbReference type="Pfam" id="PF00583">
    <property type="entry name" value="Acetyltransf_1"/>
    <property type="match status" value="1"/>
</dbReference>
<accession>A0A433RVZ5</accession>
<reference evidence="2 3" key="1">
    <citation type="submission" date="2014-11" db="EMBL/GenBank/DDBJ databases">
        <title>Genome sequence and analysis of novel Kurthia sp.</title>
        <authorList>
            <person name="Lawson J.N."/>
            <person name="Gonzalez J.E."/>
            <person name="Rinauldi L."/>
            <person name="Xuan Z."/>
            <person name="Firman A."/>
            <person name="Shaddox L."/>
            <person name="Trudeau A."/>
            <person name="Shah S."/>
            <person name="Reiman D."/>
        </authorList>
    </citation>
    <scope>NUCLEOTIDE SEQUENCE [LARGE SCALE GENOMIC DNA]</scope>
    <source>
        <strain evidence="2 3">3B1D</strain>
    </source>
</reference>
<dbReference type="AlphaFoldDB" id="A0A433RVZ5"/>
<organism evidence="2 3">
    <name type="scientific">Candidatus Kurthia intestinigallinarum</name>
    <dbReference type="NCBI Taxonomy" id="1562256"/>
    <lineage>
        <taxon>Bacteria</taxon>
        <taxon>Bacillati</taxon>
        <taxon>Bacillota</taxon>
        <taxon>Bacilli</taxon>
        <taxon>Bacillales</taxon>
        <taxon>Caryophanaceae</taxon>
        <taxon>Kurthia</taxon>
    </lineage>
</organism>
<protein>
    <recommendedName>
        <fullName evidence="1">N-acetyltransferase domain-containing protein</fullName>
    </recommendedName>
</protein>
<feature type="domain" description="N-acetyltransferase" evidence="1">
    <location>
        <begin position="73"/>
        <end position="197"/>
    </location>
</feature>
<dbReference type="RefSeq" id="WP_126989986.1">
    <property type="nucleotide sequence ID" value="NZ_JTFC01000025.1"/>
</dbReference>
<dbReference type="InterPro" id="IPR000182">
    <property type="entry name" value="GNAT_dom"/>
</dbReference>
<dbReference type="EMBL" id="JTFC01000025">
    <property type="protein sequence ID" value="RUS57433.1"/>
    <property type="molecule type" value="Genomic_DNA"/>
</dbReference>
<dbReference type="Proteomes" id="UP000288623">
    <property type="component" value="Unassembled WGS sequence"/>
</dbReference>
<proteinExistence type="predicted"/>
<dbReference type="Gene3D" id="3.40.630.30">
    <property type="match status" value="1"/>
</dbReference>
<evidence type="ECO:0000313" key="2">
    <source>
        <dbReference type="EMBL" id="RUS57433.1"/>
    </source>
</evidence>
<gene>
    <name evidence="2" type="ORF">QI30_05785</name>
</gene>
<keyword evidence="3" id="KW-1185">Reference proteome</keyword>